<dbReference type="Gene3D" id="3.40.1190.10">
    <property type="entry name" value="Mur-like, catalytic domain"/>
    <property type="match status" value="1"/>
</dbReference>
<proteinExistence type="inferred from homology"/>
<keyword evidence="5 10" id="KW-0547">Nucleotide-binding</keyword>
<evidence type="ECO:0000256" key="5">
    <source>
        <dbReference type="ARBA" id="ARBA00022741"/>
    </source>
</evidence>
<protein>
    <recommendedName>
        <fullName evidence="2">tetrahydrofolate synthase</fullName>
        <ecNumber evidence="2">6.3.2.17</ecNumber>
    </recommendedName>
    <alternativeName>
        <fullName evidence="8">Tetrahydrofolylpolyglutamate synthase</fullName>
    </alternativeName>
</protein>
<reference evidence="13" key="1">
    <citation type="submission" date="2021-04" db="EMBL/GenBank/DDBJ databases">
        <title>Isolation and polyphasic classification of algal microorganism.</title>
        <authorList>
            <person name="Wang S."/>
        </authorList>
    </citation>
    <scope>NUCLEOTIDE SEQUENCE</scope>
    <source>
        <strain evidence="13">720a</strain>
    </source>
</reference>
<dbReference type="GO" id="GO:0008841">
    <property type="term" value="F:dihydrofolate synthase activity"/>
    <property type="evidence" value="ECO:0007669"/>
    <property type="project" value="TreeGrafter"/>
</dbReference>
<dbReference type="Gene3D" id="3.90.190.20">
    <property type="entry name" value="Mur ligase, C-terminal domain"/>
    <property type="match status" value="1"/>
</dbReference>
<keyword evidence="4" id="KW-0479">Metal-binding</keyword>
<comment type="catalytic activity">
    <reaction evidence="9">
        <text>(6S)-5,6,7,8-tetrahydrofolyl-(gamma-L-Glu)(n) + L-glutamate + ATP = (6S)-5,6,7,8-tetrahydrofolyl-(gamma-L-Glu)(n+1) + ADP + phosphate + H(+)</text>
        <dbReference type="Rhea" id="RHEA:10580"/>
        <dbReference type="Rhea" id="RHEA-COMP:14738"/>
        <dbReference type="Rhea" id="RHEA-COMP:14740"/>
        <dbReference type="ChEBI" id="CHEBI:15378"/>
        <dbReference type="ChEBI" id="CHEBI:29985"/>
        <dbReference type="ChEBI" id="CHEBI:30616"/>
        <dbReference type="ChEBI" id="CHEBI:43474"/>
        <dbReference type="ChEBI" id="CHEBI:141005"/>
        <dbReference type="ChEBI" id="CHEBI:456216"/>
        <dbReference type="EC" id="6.3.2.17"/>
    </reaction>
</comment>
<keyword evidence="7" id="KW-0460">Magnesium</keyword>
<keyword evidence="6 10" id="KW-0067">ATP-binding</keyword>
<dbReference type="GO" id="GO:0004326">
    <property type="term" value="F:tetrahydrofolylpolyglutamate synthase activity"/>
    <property type="evidence" value="ECO:0007669"/>
    <property type="project" value="UniProtKB-EC"/>
</dbReference>
<comment type="similarity">
    <text evidence="1 10">Belongs to the folylpolyglutamate synthase family.</text>
</comment>
<evidence type="ECO:0000313" key="13">
    <source>
        <dbReference type="EMBL" id="MBR7796947.1"/>
    </source>
</evidence>
<dbReference type="Pfam" id="PF02875">
    <property type="entry name" value="Mur_ligase_C"/>
    <property type="match status" value="1"/>
</dbReference>
<dbReference type="GO" id="GO:0005737">
    <property type="term" value="C:cytoplasm"/>
    <property type="evidence" value="ECO:0007669"/>
    <property type="project" value="TreeGrafter"/>
</dbReference>
<name>A0A941DX64_9BACI</name>
<gene>
    <name evidence="13" type="ORF">KCX74_12940</name>
</gene>
<evidence type="ECO:0000256" key="4">
    <source>
        <dbReference type="ARBA" id="ARBA00022723"/>
    </source>
</evidence>
<dbReference type="EC" id="6.3.2.17" evidence="2"/>
<dbReference type="InterPro" id="IPR001645">
    <property type="entry name" value="Folylpolyglutamate_synth"/>
</dbReference>
<dbReference type="NCBIfam" id="TIGR01499">
    <property type="entry name" value="folC"/>
    <property type="match status" value="1"/>
</dbReference>
<dbReference type="InterPro" id="IPR036565">
    <property type="entry name" value="Mur-like_cat_sf"/>
</dbReference>
<evidence type="ECO:0000256" key="7">
    <source>
        <dbReference type="ARBA" id="ARBA00022842"/>
    </source>
</evidence>
<accession>A0A941DX64</accession>
<dbReference type="SUPFAM" id="SSF53623">
    <property type="entry name" value="MurD-like peptide ligases, catalytic domain"/>
    <property type="match status" value="1"/>
</dbReference>
<feature type="domain" description="Mur ligase C-terminal" evidence="11">
    <location>
        <begin position="298"/>
        <end position="409"/>
    </location>
</feature>
<evidence type="ECO:0000256" key="10">
    <source>
        <dbReference type="PIRNR" id="PIRNR001563"/>
    </source>
</evidence>
<dbReference type="AlphaFoldDB" id="A0A941DX64"/>
<dbReference type="PANTHER" id="PTHR11136">
    <property type="entry name" value="FOLYLPOLYGLUTAMATE SYNTHASE-RELATED"/>
    <property type="match status" value="1"/>
</dbReference>
<dbReference type="SUPFAM" id="SSF53244">
    <property type="entry name" value="MurD-like peptide ligases, peptide-binding domain"/>
    <property type="match status" value="1"/>
</dbReference>
<dbReference type="EMBL" id="JAGSOT010000038">
    <property type="protein sequence ID" value="MBR7796947.1"/>
    <property type="molecule type" value="Genomic_DNA"/>
</dbReference>
<dbReference type="PANTHER" id="PTHR11136:SF0">
    <property type="entry name" value="DIHYDROFOLATE SYNTHETASE-RELATED"/>
    <property type="match status" value="1"/>
</dbReference>
<dbReference type="RefSeq" id="WP_166530557.1">
    <property type="nucleotide sequence ID" value="NZ_BAAACY010000171.1"/>
</dbReference>
<dbReference type="InterPro" id="IPR004101">
    <property type="entry name" value="Mur_ligase_C"/>
</dbReference>
<evidence type="ECO:0000256" key="9">
    <source>
        <dbReference type="ARBA" id="ARBA00047493"/>
    </source>
</evidence>
<dbReference type="GO" id="GO:0005524">
    <property type="term" value="F:ATP binding"/>
    <property type="evidence" value="ECO:0007669"/>
    <property type="project" value="UniProtKB-KW"/>
</dbReference>
<dbReference type="Proteomes" id="UP000675284">
    <property type="component" value="Unassembled WGS sequence"/>
</dbReference>
<keyword evidence="14" id="KW-1185">Reference proteome</keyword>
<dbReference type="InterPro" id="IPR036615">
    <property type="entry name" value="Mur_ligase_C_dom_sf"/>
</dbReference>
<evidence type="ECO:0000256" key="2">
    <source>
        <dbReference type="ARBA" id="ARBA00013025"/>
    </source>
</evidence>
<evidence type="ECO:0000256" key="3">
    <source>
        <dbReference type="ARBA" id="ARBA00022598"/>
    </source>
</evidence>
<dbReference type="InterPro" id="IPR013221">
    <property type="entry name" value="Mur_ligase_cen"/>
</dbReference>
<feature type="domain" description="Mur ligase central" evidence="12">
    <location>
        <begin position="46"/>
        <end position="269"/>
    </location>
</feature>
<dbReference type="Pfam" id="PF08245">
    <property type="entry name" value="Mur_ligase_M"/>
    <property type="match status" value="1"/>
</dbReference>
<evidence type="ECO:0000256" key="1">
    <source>
        <dbReference type="ARBA" id="ARBA00008276"/>
    </source>
</evidence>
<evidence type="ECO:0000256" key="8">
    <source>
        <dbReference type="ARBA" id="ARBA00030592"/>
    </source>
</evidence>
<dbReference type="PIRSF" id="PIRSF001563">
    <property type="entry name" value="Folylpolyglu_synth"/>
    <property type="match status" value="1"/>
</dbReference>
<evidence type="ECO:0000313" key="14">
    <source>
        <dbReference type="Proteomes" id="UP000675284"/>
    </source>
</evidence>
<sequence length="424" mass="48632">MFQEIQQVEDFLANRINLGIKPGLERMEKLLILLNQPQHNFNAIHIAGTNGKGSTLEFIKQGLQANNYQVGIFTSPSLTGLRGYILLGDRTISEHDFLTIWQKVYPAVVKLDNMNMHPTEFEILTAIAFVYFEQHTDLALIETGMGGREDTTNCVQPLMSIITNIAKDHTAFLGDTIREIAYHKAGIIKSTIPVITGELIEDATKVVNKEAMLKQAPIYRLGHHFFYRSESTAYNHRINWWEQGGDTFQFWINMMGEHQKANASIAAMALQLLNRMEAGFNIDMNKVEEAFTHVMVMGRFEIVRKQPLTIVDGAHNSAGMEAFINTVEENFSNCKRHLLFSAFKDKEIDKMLKQIENHFTTISLTTFDHPRAMQVSELRNYESDFHIELNWQEAIRQMEQSHTVYFISGSLYFISLVRSFLKKQ</sequence>
<keyword evidence="3 10" id="KW-0436">Ligase</keyword>
<comment type="caution">
    <text evidence="13">The sequence shown here is derived from an EMBL/GenBank/DDBJ whole genome shotgun (WGS) entry which is preliminary data.</text>
</comment>
<organism evidence="13 14">
    <name type="scientific">Virgibacillus salarius</name>
    <dbReference type="NCBI Taxonomy" id="447199"/>
    <lineage>
        <taxon>Bacteria</taxon>
        <taxon>Bacillati</taxon>
        <taxon>Bacillota</taxon>
        <taxon>Bacilli</taxon>
        <taxon>Bacillales</taxon>
        <taxon>Bacillaceae</taxon>
        <taxon>Virgibacillus</taxon>
    </lineage>
</organism>
<evidence type="ECO:0000256" key="6">
    <source>
        <dbReference type="ARBA" id="ARBA00022840"/>
    </source>
</evidence>
<evidence type="ECO:0000259" key="12">
    <source>
        <dbReference type="Pfam" id="PF08245"/>
    </source>
</evidence>
<dbReference type="GO" id="GO:0046872">
    <property type="term" value="F:metal ion binding"/>
    <property type="evidence" value="ECO:0007669"/>
    <property type="project" value="UniProtKB-KW"/>
</dbReference>
<evidence type="ECO:0000259" key="11">
    <source>
        <dbReference type="Pfam" id="PF02875"/>
    </source>
</evidence>